<dbReference type="InterPro" id="IPR035965">
    <property type="entry name" value="PAS-like_dom_sf"/>
</dbReference>
<dbReference type="InterPro" id="IPR003661">
    <property type="entry name" value="HisK_dim/P_dom"/>
</dbReference>
<keyword evidence="9" id="KW-0472">Membrane</keyword>
<dbReference type="Proteomes" id="UP000194664">
    <property type="component" value="Unassembled WGS sequence"/>
</dbReference>
<dbReference type="PROSITE" id="PS50109">
    <property type="entry name" value="HIS_KIN"/>
    <property type="match status" value="1"/>
</dbReference>
<dbReference type="RefSeq" id="WP_086452081.1">
    <property type="nucleotide sequence ID" value="NZ_MSPP01000005.1"/>
</dbReference>
<evidence type="ECO:0000259" key="10">
    <source>
        <dbReference type="PROSITE" id="PS50109"/>
    </source>
</evidence>
<sequence>MSGMMTHKTKKVVRDWWLYLLGIGLASAIGLVVLFAMHENDNQRRLFSTEITQIDDAVIDLQNQLGYGGFIHNFKNAVLRPSEKDRYLADLTFNVDQIMQAIARLEANFPELEQPLVDLVATLNEYAENAELLSNLDYSDPLVADRLVRVSDDDAISSLLVLLEQRRKHTQAAYEELVSRSNTLYLSFVTLVVVMIFLTGAQYFQFRNRRNFFRYTARMNAIAGLLIERTGSAILQLDSQGNVILANEKAKTDFGFLIDDDMTAEEAILLSIPDVKVGDGMWTAFSGGAVHDQVVSYNFPDGSFRHLRIFSAPIAGMDGADTTIVQLTDITSIVSSEQANQRTRMVYTIGHLARGIVHDFRNVIGILRISLKSIERRIDDTDTREMIENAREALDVGSGLADRLLNFSKSGGYGERDTFGLATLLSELEKMGAQILEGHGVIVLDNPFPDARISGNYNSLLAALINLVVNAQQEFERTSKTDGLVRISVTLSTTIFGSPSWNIVVADNGEGFPPELLSSNSVGKTTKTGGFGVGLQVVKALAAEMAGQYEVKNNDSGGATISLNLPAAIDPSEQLDQYAPSREETLVLVEDHDYIAAPFKRGCQRLGINFVHYTKASDALANLPNIRVDFLITDFDLAEEKSGYDVVAWAKANLPDTPIVVFTKADPHMLPSIRALDVPIINKAESAYKLQQMIEEKFATDSF</sequence>
<dbReference type="Gene3D" id="1.10.287.130">
    <property type="match status" value="1"/>
</dbReference>
<evidence type="ECO:0000256" key="5">
    <source>
        <dbReference type="ARBA" id="ARBA00022741"/>
    </source>
</evidence>
<dbReference type="GO" id="GO:0005524">
    <property type="term" value="F:ATP binding"/>
    <property type="evidence" value="ECO:0007669"/>
    <property type="project" value="UniProtKB-KW"/>
</dbReference>
<keyword evidence="8" id="KW-0902">Two-component regulatory system</keyword>
<evidence type="ECO:0000256" key="7">
    <source>
        <dbReference type="ARBA" id="ARBA00022840"/>
    </source>
</evidence>
<dbReference type="PANTHER" id="PTHR43065:SF10">
    <property type="entry name" value="PEROXIDE STRESS-ACTIVATED HISTIDINE KINASE MAK3"/>
    <property type="match status" value="1"/>
</dbReference>
<dbReference type="InterPro" id="IPR036890">
    <property type="entry name" value="HATPase_C_sf"/>
</dbReference>
<evidence type="ECO:0000256" key="1">
    <source>
        <dbReference type="ARBA" id="ARBA00000085"/>
    </source>
</evidence>
<keyword evidence="4" id="KW-0808">Transferase</keyword>
<organism evidence="11 12">
    <name type="scientific">Marivivens niveibacter</name>
    <dbReference type="NCBI Taxonomy" id="1930667"/>
    <lineage>
        <taxon>Bacteria</taxon>
        <taxon>Pseudomonadati</taxon>
        <taxon>Pseudomonadota</taxon>
        <taxon>Alphaproteobacteria</taxon>
        <taxon>Rhodobacterales</taxon>
        <taxon>Paracoccaceae</taxon>
        <taxon>Marivivens group</taxon>
        <taxon>Marivivens</taxon>
    </lineage>
</organism>
<feature type="domain" description="Histidine kinase" evidence="10">
    <location>
        <begin position="355"/>
        <end position="569"/>
    </location>
</feature>
<comment type="caution">
    <text evidence="11">The sequence shown here is derived from an EMBL/GenBank/DDBJ whole genome shotgun (WGS) entry which is preliminary data.</text>
</comment>
<dbReference type="SUPFAM" id="SSF55874">
    <property type="entry name" value="ATPase domain of HSP90 chaperone/DNA topoisomerase II/histidine kinase"/>
    <property type="match status" value="1"/>
</dbReference>
<dbReference type="GO" id="GO:0000155">
    <property type="term" value="F:phosphorelay sensor kinase activity"/>
    <property type="evidence" value="ECO:0007669"/>
    <property type="project" value="InterPro"/>
</dbReference>
<evidence type="ECO:0000256" key="2">
    <source>
        <dbReference type="ARBA" id="ARBA00012438"/>
    </source>
</evidence>
<evidence type="ECO:0000256" key="6">
    <source>
        <dbReference type="ARBA" id="ARBA00022777"/>
    </source>
</evidence>
<dbReference type="SUPFAM" id="SSF52172">
    <property type="entry name" value="CheY-like"/>
    <property type="match status" value="1"/>
</dbReference>
<dbReference type="CDD" id="cd00156">
    <property type="entry name" value="REC"/>
    <property type="match status" value="1"/>
</dbReference>
<evidence type="ECO:0000256" key="8">
    <source>
        <dbReference type="ARBA" id="ARBA00023012"/>
    </source>
</evidence>
<dbReference type="PRINTS" id="PR00344">
    <property type="entry name" value="BCTRLSENSOR"/>
</dbReference>
<reference evidence="11 12" key="1">
    <citation type="submission" date="2016-12" db="EMBL/GenBank/DDBJ databases">
        <title>The draft genome sequence of HSLHS2.</title>
        <authorList>
            <person name="Hu D."/>
            <person name="Wang L."/>
            <person name="Shao Z."/>
        </authorList>
    </citation>
    <scope>NUCLEOTIDE SEQUENCE [LARGE SCALE GENOMIC DNA]</scope>
    <source>
        <strain evidence="11">MCCC 1A06712</strain>
    </source>
</reference>
<dbReference type="InterPro" id="IPR004358">
    <property type="entry name" value="Sig_transdc_His_kin-like_C"/>
</dbReference>
<dbReference type="EC" id="2.7.13.3" evidence="2"/>
<keyword evidence="3" id="KW-0597">Phosphoprotein</keyword>
<comment type="catalytic activity">
    <reaction evidence="1">
        <text>ATP + protein L-histidine = ADP + protein N-phospho-L-histidine.</text>
        <dbReference type="EC" id="2.7.13.3"/>
    </reaction>
</comment>
<dbReference type="InterPro" id="IPR036097">
    <property type="entry name" value="HisK_dim/P_sf"/>
</dbReference>
<dbReference type="Pfam" id="PF02518">
    <property type="entry name" value="HATPase_c"/>
    <property type="match status" value="1"/>
</dbReference>
<dbReference type="Gene3D" id="3.30.565.10">
    <property type="entry name" value="Histidine kinase-like ATPase, C-terminal domain"/>
    <property type="match status" value="1"/>
</dbReference>
<accession>A0A251WWN8</accession>
<evidence type="ECO:0000256" key="9">
    <source>
        <dbReference type="SAM" id="Phobius"/>
    </source>
</evidence>
<dbReference type="SMART" id="SM00387">
    <property type="entry name" value="HATPase_c"/>
    <property type="match status" value="1"/>
</dbReference>
<evidence type="ECO:0000313" key="11">
    <source>
        <dbReference type="EMBL" id="OUD08383.1"/>
    </source>
</evidence>
<feature type="transmembrane region" description="Helical" evidence="9">
    <location>
        <begin position="184"/>
        <end position="204"/>
    </location>
</feature>
<gene>
    <name evidence="11" type="ORF">BVC71_12790</name>
</gene>
<dbReference type="InterPro" id="IPR003594">
    <property type="entry name" value="HATPase_dom"/>
</dbReference>
<name>A0A251WWN8_9RHOB</name>
<keyword evidence="9" id="KW-1133">Transmembrane helix</keyword>
<proteinExistence type="predicted"/>
<feature type="transmembrane region" description="Helical" evidence="9">
    <location>
        <begin position="16"/>
        <end position="37"/>
    </location>
</feature>
<evidence type="ECO:0000313" key="12">
    <source>
        <dbReference type="Proteomes" id="UP000194664"/>
    </source>
</evidence>
<evidence type="ECO:0000256" key="4">
    <source>
        <dbReference type="ARBA" id="ARBA00022679"/>
    </source>
</evidence>
<dbReference type="AlphaFoldDB" id="A0A251WWN8"/>
<dbReference type="InterPro" id="IPR005467">
    <property type="entry name" value="His_kinase_dom"/>
</dbReference>
<dbReference type="SUPFAM" id="SSF47384">
    <property type="entry name" value="Homodimeric domain of signal transducing histidine kinase"/>
    <property type="match status" value="1"/>
</dbReference>
<dbReference type="CDD" id="cd00082">
    <property type="entry name" value="HisKA"/>
    <property type="match status" value="1"/>
</dbReference>
<evidence type="ECO:0000256" key="3">
    <source>
        <dbReference type="ARBA" id="ARBA00022553"/>
    </source>
</evidence>
<dbReference type="SUPFAM" id="SSF55785">
    <property type="entry name" value="PYP-like sensor domain (PAS domain)"/>
    <property type="match status" value="1"/>
</dbReference>
<dbReference type="EMBL" id="MSPP01000005">
    <property type="protein sequence ID" value="OUD08383.1"/>
    <property type="molecule type" value="Genomic_DNA"/>
</dbReference>
<keyword evidence="7" id="KW-0067">ATP-binding</keyword>
<keyword evidence="12" id="KW-1185">Reference proteome</keyword>
<dbReference type="Gene3D" id="3.30.450.20">
    <property type="entry name" value="PAS domain"/>
    <property type="match status" value="1"/>
</dbReference>
<dbReference type="PANTHER" id="PTHR43065">
    <property type="entry name" value="SENSOR HISTIDINE KINASE"/>
    <property type="match status" value="1"/>
</dbReference>
<dbReference type="Gene3D" id="3.40.50.2300">
    <property type="match status" value="1"/>
</dbReference>
<protein>
    <recommendedName>
        <fullName evidence="2">histidine kinase</fullName>
        <ecNumber evidence="2">2.7.13.3</ecNumber>
    </recommendedName>
</protein>
<keyword evidence="5" id="KW-0547">Nucleotide-binding</keyword>
<keyword evidence="6" id="KW-0418">Kinase</keyword>
<keyword evidence="9" id="KW-0812">Transmembrane</keyword>
<dbReference type="OrthoDB" id="9795133at2"/>
<dbReference type="InterPro" id="IPR011006">
    <property type="entry name" value="CheY-like_superfamily"/>
</dbReference>